<dbReference type="SMART" id="SM01234">
    <property type="entry name" value="Haemolytic"/>
    <property type="match status" value="1"/>
</dbReference>
<dbReference type="GO" id="GO:0005886">
    <property type="term" value="C:plasma membrane"/>
    <property type="evidence" value="ECO:0007669"/>
    <property type="project" value="UniProtKB-SubCell"/>
</dbReference>
<comment type="subcellular location">
    <subcellularLocation>
        <location evidence="1">Cell membrane</location>
        <topology evidence="1">Peripheral membrane protein</topology>
        <orientation evidence="1">Cytoplasmic side</orientation>
    </subcellularLocation>
</comment>
<evidence type="ECO:0000313" key="2">
    <source>
        <dbReference type="EMBL" id="PIQ07408.1"/>
    </source>
</evidence>
<accession>A0A2H0FL20</accession>
<dbReference type="AlphaFoldDB" id="A0A2H0FL20"/>
<dbReference type="Pfam" id="PF01809">
    <property type="entry name" value="YidD"/>
    <property type="match status" value="1"/>
</dbReference>
<dbReference type="HAMAP" id="MF_00386">
    <property type="entry name" value="UPF0161_YidD"/>
    <property type="match status" value="1"/>
</dbReference>
<dbReference type="InterPro" id="IPR002696">
    <property type="entry name" value="Membr_insert_effic_factor_YidD"/>
</dbReference>
<proteinExistence type="inferred from homology"/>
<dbReference type="NCBIfam" id="TIGR00278">
    <property type="entry name" value="membrane protein insertion efficiency factor YidD"/>
    <property type="match status" value="1"/>
</dbReference>
<evidence type="ECO:0000256" key="1">
    <source>
        <dbReference type="HAMAP-Rule" id="MF_00386"/>
    </source>
</evidence>
<reference evidence="2 3" key="1">
    <citation type="submission" date="2017-09" db="EMBL/GenBank/DDBJ databases">
        <title>Depth-based differentiation of microbial function through sediment-hosted aquifers and enrichment of novel symbionts in the deep terrestrial subsurface.</title>
        <authorList>
            <person name="Probst A.J."/>
            <person name="Ladd B."/>
            <person name="Jarett J.K."/>
            <person name="Geller-Mcgrath D.E."/>
            <person name="Sieber C.M."/>
            <person name="Emerson J.B."/>
            <person name="Anantharaman K."/>
            <person name="Thomas B.C."/>
            <person name="Malmstrom R."/>
            <person name="Stieglmeier M."/>
            <person name="Klingl A."/>
            <person name="Woyke T."/>
            <person name="Ryan C.M."/>
            <person name="Banfield J.F."/>
        </authorList>
    </citation>
    <scope>NUCLEOTIDE SEQUENCE [LARGE SCALE GENOMIC DNA]</scope>
    <source>
        <strain evidence="2">CG18_big_fil_WC_8_21_14_2_50_37_10</strain>
    </source>
</reference>
<dbReference type="Proteomes" id="UP000230778">
    <property type="component" value="Unassembled WGS sequence"/>
</dbReference>
<comment type="caution">
    <text evidence="2">The sequence shown here is derived from an EMBL/GenBank/DDBJ whole genome shotgun (WGS) entry which is preliminary data.</text>
</comment>
<keyword evidence="1" id="KW-0472">Membrane</keyword>
<keyword evidence="1" id="KW-1003">Cell membrane</keyword>
<gene>
    <name evidence="2" type="ORF">COW72_00470</name>
</gene>
<protein>
    <recommendedName>
        <fullName evidence="1">Putative membrane protein insertion efficiency factor</fullName>
    </recommendedName>
</protein>
<dbReference type="EMBL" id="PCUC01000025">
    <property type="protein sequence ID" value="PIQ07408.1"/>
    <property type="molecule type" value="Genomic_DNA"/>
</dbReference>
<evidence type="ECO:0000313" key="3">
    <source>
        <dbReference type="Proteomes" id="UP000230778"/>
    </source>
</evidence>
<dbReference type="PANTHER" id="PTHR33383">
    <property type="entry name" value="MEMBRANE PROTEIN INSERTION EFFICIENCY FACTOR-RELATED"/>
    <property type="match status" value="1"/>
</dbReference>
<comment type="function">
    <text evidence="1">Could be involved in insertion of integral membrane proteins into the membrane.</text>
</comment>
<sequence length="69" mass="8015">MLKYLLLKIIKVYQDFISPSLGKNCRFYPSCSEYTEQAIKKYGVLAGFWKGIKRIVKCYPWHPGGIDLP</sequence>
<organism evidence="2 3">
    <name type="scientific">Candidatus Nealsonbacteria bacterium CG18_big_fil_WC_8_21_14_2_50_37_10</name>
    <dbReference type="NCBI Taxonomy" id="1974717"/>
    <lineage>
        <taxon>Bacteria</taxon>
        <taxon>Candidatus Nealsoniibacteriota</taxon>
    </lineage>
</organism>
<comment type="similarity">
    <text evidence="1">Belongs to the UPF0161 family.</text>
</comment>
<dbReference type="PANTHER" id="PTHR33383:SF1">
    <property type="entry name" value="MEMBRANE PROTEIN INSERTION EFFICIENCY FACTOR-RELATED"/>
    <property type="match status" value="1"/>
</dbReference>
<name>A0A2H0FL20_9BACT</name>